<dbReference type="Gene3D" id="3.40.50.720">
    <property type="entry name" value="NAD(P)-binding Rossmann-like Domain"/>
    <property type="match status" value="1"/>
</dbReference>
<dbReference type="InterPro" id="IPR002347">
    <property type="entry name" value="SDR_fam"/>
</dbReference>
<name>A0ABR4HMY0_9EURO</name>
<dbReference type="SUPFAM" id="SSF51735">
    <property type="entry name" value="NAD(P)-binding Rossmann-fold domains"/>
    <property type="match status" value="1"/>
</dbReference>
<reference evidence="3 4" key="1">
    <citation type="submission" date="2024-07" db="EMBL/GenBank/DDBJ databases">
        <title>Section-level genome sequencing and comparative genomics of Aspergillus sections Usti and Cavernicolus.</title>
        <authorList>
            <consortium name="Lawrence Berkeley National Laboratory"/>
            <person name="Nybo J.L."/>
            <person name="Vesth T.C."/>
            <person name="Theobald S."/>
            <person name="Frisvad J.C."/>
            <person name="Larsen T.O."/>
            <person name="Kjaerboelling I."/>
            <person name="Rothschild-Mancinelli K."/>
            <person name="Lyhne E.K."/>
            <person name="Kogle M.E."/>
            <person name="Barry K."/>
            <person name="Clum A."/>
            <person name="Na H."/>
            <person name="Ledsgaard L."/>
            <person name="Lin J."/>
            <person name="Lipzen A."/>
            <person name="Kuo A."/>
            <person name="Riley R."/>
            <person name="Mondo S."/>
            <person name="LaButti K."/>
            <person name="Haridas S."/>
            <person name="Pangalinan J."/>
            <person name="Salamov A.A."/>
            <person name="Simmons B.A."/>
            <person name="Magnuson J.K."/>
            <person name="Chen J."/>
            <person name="Drula E."/>
            <person name="Henrissat B."/>
            <person name="Wiebenga A."/>
            <person name="Lubbers R.J."/>
            <person name="Gomes A.C."/>
            <person name="Makela M.R."/>
            <person name="Stajich J."/>
            <person name="Grigoriev I.V."/>
            <person name="Mortensen U.H."/>
            <person name="De vries R.P."/>
            <person name="Baker S.E."/>
            <person name="Andersen M.R."/>
        </authorList>
    </citation>
    <scope>NUCLEOTIDE SEQUENCE [LARGE SCALE GENOMIC DNA]</scope>
    <source>
        <strain evidence="3 4">CBS 600.67</strain>
    </source>
</reference>
<evidence type="ECO:0000313" key="4">
    <source>
        <dbReference type="Proteomes" id="UP001610335"/>
    </source>
</evidence>
<protein>
    <recommendedName>
        <fullName evidence="5">NAD(P)-binding protein</fullName>
    </recommendedName>
</protein>
<evidence type="ECO:0000256" key="1">
    <source>
        <dbReference type="ARBA" id="ARBA00006484"/>
    </source>
</evidence>
<gene>
    <name evidence="3" type="ORF">BDW59DRAFT_166187</name>
</gene>
<comment type="similarity">
    <text evidence="1">Belongs to the short-chain dehydrogenases/reductases (SDR) family.</text>
</comment>
<evidence type="ECO:0000256" key="2">
    <source>
        <dbReference type="ARBA" id="ARBA00023002"/>
    </source>
</evidence>
<sequence length="146" mass="15776">MALTARRAGKLAEGKEKCLAACRNSGSVPDENAVVIIEADVERVARSLEGRTIDILVNNAGMVRGRGYVGGSIYCVAKHAVAAFSNSLVEELVHARIRVCEIQPGMVETEFSIVRYRGEKTRADSEYKGCISKQSVSSDFPIQGDV</sequence>
<dbReference type="InterPro" id="IPR036291">
    <property type="entry name" value="NAD(P)-bd_dom_sf"/>
</dbReference>
<dbReference type="EMBL" id="JBFXLS010000097">
    <property type="protein sequence ID" value="KAL2816841.1"/>
    <property type="molecule type" value="Genomic_DNA"/>
</dbReference>
<dbReference type="Pfam" id="PF00106">
    <property type="entry name" value="adh_short"/>
    <property type="match status" value="1"/>
</dbReference>
<dbReference type="PANTHER" id="PTHR42901">
    <property type="entry name" value="ALCOHOL DEHYDROGENASE"/>
    <property type="match status" value="1"/>
</dbReference>
<evidence type="ECO:0008006" key="5">
    <source>
        <dbReference type="Google" id="ProtNLM"/>
    </source>
</evidence>
<dbReference type="PANTHER" id="PTHR42901:SF1">
    <property type="entry name" value="ALCOHOL DEHYDROGENASE"/>
    <property type="match status" value="1"/>
</dbReference>
<proteinExistence type="inferred from homology"/>
<comment type="caution">
    <text evidence="3">The sequence shown here is derived from an EMBL/GenBank/DDBJ whole genome shotgun (WGS) entry which is preliminary data.</text>
</comment>
<organism evidence="3 4">
    <name type="scientific">Aspergillus cavernicola</name>
    <dbReference type="NCBI Taxonomy" id="176166"/>
    <lineage>
        <taxon>Eukaryota</taxon>
        <taxon>Fungi</taxon>
        <taxon>Dikarya</taxon>
        <taxon>Ascomycota</taxon>
        <taxon>Pezizomycotina</taxon>
        <taxon>Eurotiomycetes</taxon>
        <taxon>Eurotiomycetidae</taxon>
        <taxon>Eurotiales</taxon>
        <taxon>Aspergillaceae</taxon>
        <taxon>Aspergillus</taxon>
        <taxon>Aspergillus subgen. Nidulantes</taxon>
    </lineage>
</organism>
<keyword evidence="2" id="KW-0560">Oxidoreductase</keyword>
<dbReference type="Proteomes" id="UP001610335">
    <property type="component" value="Unassembled WGS sequence"/>
</dbReference>
<accession>A0ABR4HMY0</accession>
<evidence type="ECO:0000313" key="3">
    <source>
        <dbReference type="EMBL" id="KAL2816841.1"/>
    </source>
</evidence>
<keyword evidence="4" id="KW-1185">Reference proteome</keyword>